<dbReference type="PANTHER" id="PTHR12558">
    <property type="entry name" value="CELL DIVISION CYCLE 16,23,27"/>
    <property type="match status" value="1"/>
</dbReference>
<dbReference type="KEGG" id="acm:AciX9_3985"/>
<dbReference type="PANTHER" id="PTHR12558:SF13">
    <property type="entry name" value="CELL DIVISION CYCLE PROTEIN 27 HOMOLOG"/>
    <property type="match status" value="1"/>
</dbReference>
<geneLocation type="plasmid" evidence="3 4">
    <name>pACIX902</name>
</geneLocation>
<evidence type="ECO:0000256" key="2">
    <source>
        <dbReference type="SAM" id="SignalP"/>
    </source>
</evidence>
<dbReference type="Pfam" id="PF14559">
    <property type="entry name" value="TPR_19"/>
    <property type="match status" value="2"/>
</dbReference>
<dbReference type="Pfam" id="PF13432">
    <property type="entry name" value="TPR_16"/>
    <property type="match status" value="2"/>
</dbReference>
<keyword evidence="4" id="KW-1185">Reference proteome</keyword>
<proteinExistence type="predicted"/>
<feature type="chain" id="PRO_5003234462" evidence="2">
    <location>
        <begin position="30"/>
        <end position="553"/>
    </location>
</feature>
<keyword evidence="2" id="KW-0732">Signal</keyword>
<keyword evidence="1" id="KW-0802">TPR repeat</keyword>
<evidence type="ECO:0000256" key="1">
    <source>
        <dbReference type="PROSITE-ProRule" id="PRU00339"/>
    </source>
</evidence>
<feature type="repeat" description="TPR" evidence="1">
    <location>
        <begin position="429"/>
        <end position="462"/>
    </location>
</feature>
<protein>
    <submittedName>
        <fullName evidence="3">Tetratricopeptide TPR_1 repeat-containing protein</fullName>
    </submittedName>
</protein>
<dbReference type="Gene3D" id="1.25.40.10">
    <property type="entry name" value="Tetratricopeptide repeat domain"/>
    <property type="match status" value="3"/>
</dbReference>
<dbReference type="OrthoDB" id="107861at2"/>
<name>E8X6V9_GRATM</name>
<organism evidence="4">
    <name type="scientific">Granulicella tundricola (strain ATCC BAA-1859 / DSM 23138 / MP5ACTX9)</name>
    <dbReference type="NCBI Taxonomy" id="1198114"/>
    <lineage>
        <taxon>Bacteria</taxon>
        <taxon>Pseudomonadati</taxon>
        <taxon>Acidobacteriota</taxon>
        <taxon>Terriglobia</taxon>
        <taxon>Terriglobales</taxon>
        <taxon>Acidobacteriaceae</taxon>
        <taxon>Granulicella</taxon>
    </lineage>
</organism>
<gene>
    <name evidence="3" type="ordered locus">AciX9_3985</name>
</gene>
<evidence type="ECO:0000313" key="4">
    <source>
        <dbReference type="Proteomes" id="UP000000343"/>
    </source>
</evidence>
<accession>E8X6V9</accession>
<evidence type="ECO:0000313" key="3">
    <source>
        <dbReference type="EMBL" id="ADW71259.1"/>
    </source>
</evidence>
<dbReference type="HOGENOM" id="CLU_492407_0_0_0"/>
<reference evidence="4" key="1">
    <citation type="submission" date="2011-01" db="EMBL/GenBank/DDBJ databases">
        <title>Complete sequence of plasmid2 of Acidobacterium sp. MP5ACTX9.</title>
        <authorList>
            <consortium name="US DOE Joint Genome Institute"/>
            <person name="Lucas S."/>
            <person name="Copeland A."/>
            <person name="Lapidus A."/>
            <person name="Cheng J.-F."/>
            <person name="Goodwin L."/>
            <person name="Pitluck S."/>
            <person name="Teshima H."/>
            <person name="Detter J.C."/>
            <person name="Han C."/>
            <person name="Tapia R."/>
            <person name="Land M."/>
            <person name="Hauser L."/>
            <person name="Kyrpides N."/>
            <person name="Ivanova N."/>
            <person name="Ovchinnikova G."/>
            <person name="Pagani I."/>
            <person name="Rawat S.R."/>
            <person name="Mannisto M."/>
            <person name="Haggblom M.M."/>
            <person name="Woyke T."/>
        </authorList>
    </citation>
    <scope>NUCLEOTIDE SEQUENCE [LARGE SCALE GENOMIC DNA]</scope>
    <source>
        <strain evidence="4">MP5ACTX9</strain>
        <plasmid evidence="4">Plasmid pACIX902</plasmid>
    </source>
</reference>
<dbReference type="SMART" id="SM00028">
    <property type="entry name" value="TPR"/>
    <property type="match status" value="9"/>
</dbReference>
<sequence length="553" mass="60222">MTRAKSHLRKAAMLAVLPVLACGFGSAMAQGVSGAQRGTRSAEAEQLHEAIMTAQRGDGAKALALTRALLASHPGYEPALKFQGALLEDMGHAPEAAASFQEALKLAPGDAELMLKVGINRLVAGDTGEAIRLFTQRLKQVPQDGDTLYYLAQAYHLRGDSELALKAIQRSLKADPNNTAVWQKYGELLCSSGDNEAALRWLLKAQHADPTLGRIDFDLGVASFKNQDLENAAQYAAKAVALKPNDLKGLQLLAAVDVKLSKWQEAKPVFEQILSIQPADDAALLGLGHCELALKNYQAAADLLERLLKQDPTQVLAHFYLARVYAGLGRTADAQHEAELHGRLLDQAASVVPTDEREVEKATLVEARQLLTEGHEAAALKLFRDRAKGPTATPGAPYMLTGVVYLYMGRPEDAERCLKQSMVIEPTVRGAHTYLGMLALQQNDLEKAESEFKAELQGEPNYQLAVAELGEVRYRQGRWEEAADQLARSKTVVPALLYMLCDSYFHLGKVKDADLTAELAVGYGKSDPAITKGILDLLERNQQTELVQRLSSR</sequence>
<dbReference type="EMBL" id="CP002482">
    <property type="protein sequence ID" value="ADW71259.1"/>
    <property type="molecule type" value="Genomic_DNA"/>
</dbReference>
<feature type="repeat" description="TPR" evidence="1">
    <location>
        <begin position="281"/>
        <end position="314"/>
    </location>
</feature>
<feature type="repeat" description="TPR" evidence="1">
    <location>
        <begin position="77"/>
        <end position="110"/>
    </location>
</feature>
<dbReference type="AlphaFoldDB" id="E8X6V9"/>
<dbReference type="Proteomes" id="UP000000343">
    <property type="component" value="Plasmid pACIX902"/>
</dbReference>
<dbReference type="SUPFAM" id="SSF48452">
    <property type="entry name" value="TPR-like"/>
    <property type="match status" value="3"/>
</dbReference>
<feature type="repeat" description="TPR" evidence="1">
    <location>
        <begin position="213"/>
        <end position="246"/>
    </location>
</feature>
<dbReference type="InterPro" id="IPR019734">
    <property type="entry name" value="TPR_rpt"/>
</dbReference>
<keyword evidence="3" id="KW-0614">Plasmid</keyword>
<dbReference type="InterPro" id="IPR011990">
    <property type="entry name" value="TPR-like_helical_dom_sf"/>
</dbReference>
<dbReference type="RefSeq" id="WP_013582277.1">
    <property type="nucleotide sequence ID" value="NC_015065.1"/>
</dbReference>
<feature type="repeat" description="TPR" evidence="1">
    <location>
        <begin position="145"/>
        <end position="178"/>
    </location>
</feature>
<dbReference type="PROSITE" id="PS50005">
    <property type="entry name" value="TPR"/>
    <property type="match status" value="5"/>
</dbReference>
<feature type="signal peptide" evidence="2">
    <location>
        <begin position="1"/>
        <end position="29"/>
    </location>
</feature>